<gene>
    <name evidence="1" type="ORF">GCM10009760_53870</name>
</gene>
<dbReference type="Proteomes" id="UP001422759">
    <property type="component" value="Unassembled WGS sequence"/>
</dbReference>
<proteinExistence type="predicted"/>
<comment type="caution">
    <text evidence="1">The sequence shown here is derived from an EMBL/GenBank/DDBJ whole genome shotgun (WGS) entry which is preliminary data.</text>
</comment>
<name>A0ABP5LVE5_9ACTN</name>
<keyword evidence="2" id="KW-1185">Reference proteome</keyword>
<accession>A0ABP5LVE5</accession>
<evidence type="ECO:0000313" key="1">
    <source>
        <dbReference type="EMBL" id="GAA2154713.1"/>
    </source>
</evidence>
<organism evidence="1 2">
    <name type="scientific">Kitasatospora kazusensis</name>
    <dbReference type="NCBI Taxonomy" id="407974"/>
    <lineage>
        <taxon>Bacteria</taxon>
        <taxon>Bacillati</taxon>
        <taxon>Actinomycetota</taxon>
        <taxon>Actinomycetes</taxon>
        <taxon>Kitasatosporales</taxon>
        <taxon>Streptomycetaceae</taxon>
        <taxon>Kitasatospora</taxon>
    </lineage>
</organism>
<reference evidence="2" key="1">
    <citation type="journal article" date="2019" name="Int. J. Syst. Evol. Microbiol.">
        <title>The Global Catalogue of Microorganisms (GCM) 10K type strain sequencing project: providing services to taxonomists for standard genome sequencing and annotation.</title>
        <authorList>
            <consortium name="The Broad Institute Genomics Platform"/>
            <consortium name="The Broad Institute Genome Sequencing Center for Infectious Disease"/>
            <person name="Wu L."/>
            <person name="Ma J."/>
        </authorList>
    </citation>
    <scope>NUCLEOTIDE SEQUENCE [LARGE SCALE GENOMIC DNA]</scope>
    <source>
        <strain evidence="2">JCM 14560</strain>
    </source>
</reference>
<dbReference type="EMBL" id="BAAANT010000043">
    <property type="protein sequence ID" value="GAA2154713.1"/>
    <property type="molecule type" value="Genomic_DNA"/>
</dbReference>
<dbReference type="RefSeq" id="WP_344468569.1">
    <property type="nucleotide sequence ID" value="NZ_BAAANT010000043.1"/>
</dbReference>
<sequence length="116" mass="12418">MSQPAHDGVEFIPRPEQSPAALKAALAVVAADRLPEMIDGQTRAMAEAITTGSIQPIRAFVAHWATVLEIERQPAIAQAYHRANYLANHAATVAECREHAATVAELYRAAYAAVTG</sequence>
<protein>
    <submittedName>
        <fullName evidence="1">Uncharacterized protein</fullName>
    </submittedName>
</protein>
<evidence type="ECO:0000313" key="2">
    <source>
        <dbReference type="Proteomes" id="UP001422759"/>
    </source>
</evidence>